<keyword evidence="4" id="KW-1003">Cell membrane</keyword>
<feature type="transmembrane region" description="Helical" evidence="8">
    <location>
        <begin position="217"/>
        <end position="238"/>
    </location>
</feature>
<dbReference type="PANTHER" id="PTHR34979:SF1">
    <property type="entry name" value="INNER MEMBRANE PROTEIN YGAZ"/>
    <property type="match status" value="1"/>
</dbReference>
<feature type="transmembrane region" description="Helical" evidence="8">
    <location>
        <begin position="50"/>
        <end position="71"/>
    </location>
</feature>
<dbReference type="EMBL" id="DWUQ01000151">
    <property type="protein sequence ID" value="HJD44791.1"/>
    <property type="molecule type" value="Genomic_DNA"/>
</dbReference>
<dbReference type="GO" id="GO:1903785">
    <property type="term" value="P:L-valine transmembrane transport"/>
    <property type="evidence" value="ECO:0007669"/>
    <property type="project" value="TreeGrafter"/>
</dbReference>
<dbReference type="Proteomes" id="UP000823889">
    <property type="component" value="Unassembled WGS sequence"/>
</dbReference>
<comment type="similarity">
    <text evidence="2">Belongs to the AzlC family.</text>
</comment>
<dbReference type="AlphaFoldDB" id="A0A9D2U866"/>
<evidence type="ECO:0000256" key="6">
    <source>
        <dbReference type="ARBA" id="ARBA00022989"/>
    </source>
</evidence>
<protein>
    <submittedName>
        <fullName evidence="9">AzlC family ABC transporter permease</fullName>
    </submittedName>
</protein>
<feature type="transmembrane region" description="Helical" evidence="8">
    <location>
        <begin position="141"/>
        <end position="165"/>
    </location>
</feature>
<dbReference type="PANTHER" id="PTHR34979">
    <property type="entry name" value="INNER MEMBRANE PROTEIN YGAZ"/>
    <property type="match status" value="1"/>
</dbReference>
<evidence type="ECO:0000313" key="9">
    <source>
        <dbReference type="EMBL" id="HJD44791.1"/>
    </source>
</evidence>
<evidence type="ECO:0000256" key="3">
    <source>
        <dbReference type="ARBA" id="ARBA00022448"/>
    </source>
</evidence>
<comment type="subcellular location">
    <subcellularLocation>
        <location evidence="1">Cell membrane</location>
        <topology evidence="1">Multi-pass membrane protein</topology>
    </subcellularLocation>
</comment>
<organism evidence="9 10">
    <name type="scientific">Candidatus Paenalcaligenes intestinipullorum</name>
    <dbReference type="NCBI Taxonomy" id="2838718"/>
    <lineage>
        <taxon>Bacteria</taxon>
        <taxon>Pseudomonadati</taxon>
        <taxon>Pseudomonadota</taxon>
        <taxon>Betaproteobacteria</taxon>
        <taxon>Burkholderiales</taxon>
        <taxon>Alcaligenaceae</taxon>
        <taxon>Paenalcaligenes</taxon>
    </lineage>
</organism>
<feature type="transmembrane region" description="Helical" evidence="8">
    <location>
        <begin position="78"/>
        <end position="99"/>
    </location>
</feature>
<evidence type="ECO:0000256" key="8">
    <source>
        <dbReference type="SAM" id="Phobius"/>
    </source>
</evidence>
<evidence type="ECO:0000256" key="1">
    <source>
        <dbReference type="ARBA" id="ARBA00004651"/>
    </source>
</evidence>
<keyword evidence="5 8" id="KW-0812">Transmembrane</keyword>
<dbReference type="GO" id="GO:0005886">
    <property type="term" value="C:plasma membrane"/>
    <property type="evidence" value="ECO:0007669"/>
    <property type="project" value="UniProtKB-SubCell"/>
</dbReference>
<dbReference type="InterPro" id="IPR011606">
    <property type="entry name" value="Brnchd-chn_aa_trnsp_permease"/>
</dbReference>
<evidence type="ECO:0000256" key="7">
    <source>
        <dbReference type="ARBA" id="ARBA00023136"/>
    </source>
</evidence>
<keyword evidence="3" id="KW-0813">Transport</keyword>
<gene>
    <name evidence="9" type="ORF">H9906_07165</name>
</gene>
<name>A0A9D2U866_9BURK</name>
<comment type="caution">
    <text evidence="9">The sequence shown here is derived from an EMBL/GenBank/DDBJ whole genome shotgun (WGS) entry which is preliminary data.</text>
</comment>
<sequence>MFKNRFALTRAQRAGFAAGVAAVLPTLIATSVWGFVTGVAMLKSGLSVPMASLMTLLVYAGSAQLTALPLIEAHAPLWLIFAAGFIVNIRFIIFGAALQPYLRHLPWKKRLMLGYISSDMVFVLFMSRFGKRVPRQSSTQVWFFIGVVVVGWLTWQGSSLAGVLLGGLIPDSWSLEYAAILALIAILAPLVATKPLWCCLLVSSVVAVLSQGLPLRLGLLVAVVSGVLAGVLSEQYLARKGATV</sequence>
<dbReference type="Pfam" id="PF03591">
    <property type="entry name" value="AzlC"/>
    <property type="match status" value="1"/>
</dbReference>
<evidence type="ECO:0000256" key="5">
    <source>
        <dbReference type="ARBA" id="ARBA00022692"/>
    </source>
</evidence>
<keyword evidence="6 8" id="KW-1133">Transmembrane helix</keyword>
<reference evidence="9" key="1">
    <citation type="journal article" date="2021" name="PeerJ">
        <title>Extensive microbial diversity within the chicken gut microbiome revealed by metagenomics and culture.</title>
        <authorList>
            <person name="Gilroy R."/>
            <person name="Ravi A."/>
            <person name="Getino M."/>
            <person name="Pursley I."/>
            <person name="Horton D.L."/>
            <person name="Alikhan N.F."/>
            <person name="Baker D."/>
            <person name="Gharbi K."/>
            <person name="Hall N."/>
            <person name="Watson M."/>
            <person name="Adriaenssens E.M."/>
            <person name="Foster-Nyarko E."/>
            <person name="Jarju S."/>
            <person name="Secka A."/>
            <person name="Antonio M."/>
            <person name="Oren A."/>
            <person name="Chaudhuri R.R."/>
            <person name="La Ragione R."/>
            <person name="Hildebrand F."/>
            <person name="Pallen M.J."/>
        </authorList>
    </citation>
    <scope>NUCLEOTIDE SEQUENCE</scope>
    <source>
        <strain evidence="9">9264</strain>
    </source>
</reference>
<proteinExistence type="inferred from homology"/>
<accession>A0A9D2U866</accession>
<keyword evidence="7 8" id="KW-0472">Membrane</keyword>
<evidence type="ECO:0000256" key="4">
    <source>
        <dbReference type="ARBA" id="ARBA00022475"/>
    </source>
</evidence>
<reference evidence="9" key="2">
    <citation type="submission" date="2021-04" db="EMBL/GenBank/DDBJ databases">
        <authorList>
            <person name="Gilroy R."/>
        </authorList>
    </citation>
    <scope>NUCLEOTIDE SEQUENCE</scope>
    <source>
        <strain evidence="9">9264</strain>
    </source>
</reference>
<evidence type="ECO:0000256" key="2">
    <source>
        <dbReference type="ARBA" id="ARBA00010735"/>
    </source>
</evidence>
<feature type="transmembrane region" description="Helical" evidence="8">
    <location>
        <begin position="111"/>
        <end position="129"/>
    </location>
</feature>
<evidence type="ECO:0000313" key="10">
    <source>
        <dbReference type="Proteomes" id="UP000823889"/>
    </source>
</evidence>
<feature type="transmembrane region" description="Helical" evidence="8">
    <location>
        <begin position="177"/>
        <end position="210"/>
    </location>
</feature>